<dbReference type="PROSITE" id="PS51257">
    <property type="entry name" value="PROKAR_LIPOPROTEIN"/>
    <property type="match status" value="1"/>
</dbReference>
<dbReference type="Proteomes" id="UP001257277">
    <property type="component" value="Unassembled WGS sequence"/>
</dbReference>
<proteinExistence type="predicted"/>
<dbReference type="RefSeq" id="WP_349240404.1">
    <property type="nucleotide sequence ID" value="NZ_JAVTTO010000001.1"/>
</dbReference>
<keyword evidence="2" id="KW-1185">Reference proteome</keyword>
<keyword evidence="1" id="KW-0449">Lipoprotein</keyword>
<reference evidence="1 2" key="1">
    <citation type="submission" date="2023-09" db="EMBL/GenBank/DDBJ databases">
        <title>Novel taxa isolated from Blanes Bay.</title>
        <authorList>
            <person name="Rey-Velasco X."/>
            <person name="Lucena T."/>
        </authorList>
    </citation>
    <scope>NUCLEOTIDE SEQUENCE [LARGE SCALE GENOMIC DNA]</scope>
    <source>
        <strain evidence="1 2">S356</strain>
    </source>
</reference>
<comment type="caution">
    <text evidence="1">The sequence shown here is derived from an EMBL/GenBank/DDBJ whole genome shotgun (WGS) entry which is preliminary data.</text>
</comment>
<organism evidence="1 2">
    <name type="scientific">Asprobacillus argus</name>
    <dbReference type="NCBI Taxonomy" id="3076534"/>
    <lineage>
        <taxon>Bacteria</taxon>
        <taxon>Pseudomonadati</taxon>
        <taxon>Bacteroidota</taxon>
        <taxon>Flavobacteriia</taxon>
        <taxon>Flavobacteriales</taxon>
        <taxon>Flavobacteriaceae</taxon>
        <taxon>Asprobacillus</taxon>
    </lineage>
</organism>
<evidence type="ECO:0000313" key="2">
    <source>
        <dbReference type="Proteomes" id="UP001257277"/>
    </source>
</evidence>
<name>A0ABU3LC88_9FLAO</name>
<evidence type="ECO:0000313" key="1">
    <source>
        <dbReference type="EMBL" id="MDT7831152.1"/>
    </source>
</evidence>
<dbReference type="InterPro" id="IPR020018">
    <property type="entry name" value="Motility-assoc_lipoprot_GldH"/>
</dbReference>
<dbReference type="EMBL" id="JAVTTO010000001">
    <property type="protein sequence ID" value="MDT7831152.1"/>
    <property type="molecule type" value="Genomic_DNA"/>
</dbReference>
<sequence length="166" mass="19152">METIIRKSNVFLILILVGFISCNSDNTIFDTYKTLDNGIWKADDPIEFSFLITDTISRNNVFINLRNNNAYSYSNLYVIANLNFPDGRKIVDTLQYRMTDNEGNFLGSGFSEIKENKLFYKEQKTFPMSGEYSVSIWQAMRKNGEIDQIKELKGISDIGLKIEKIE</sequence>
<dbReference type="Pfam" id="PF14109">
    <property type="entry name" value="GldH_lipo"/>
    <property type="match status" value="1"/>
</dbReference>
<accession>A0ABU3LC88</accession>
<dbReference type="NCBIfam" id="TIGR03511">
    <property type="entry name" value="GldH_lipo"/>
    <property type="match status" value="1"/>
</dbReference>
<protein>
    <submittedName>
        <fullName evidence="1">Gliding motility lipoprotein GldH</fullName>
    </submittedName>
</protein>
<gene>
    <name evidence="1" type="ORF">RQM59_02105</name>
</gene>